<dbReference type="STRING" id="218821.SAMN05421837_111292"/>
<name>A0A1H5RHB6_9PSEU</name>
<keyword evidence="2" id="KW-1185">Reference proteome</keyword>
<sequence>MIDARSEAGTVTGDVGAVRVRVAPSIRVRNAAILVPNADSSAEVGASASTKCRLALTPVTCKPWVPSHCDICSTVS</sequence>
<reference evidence="2" key="1">
    <citation type="submission" date="2016-10" db="EMBL/GenBank/DDBJ databases">
        <authorList>
            <person name="Varghese N."/>
            <person name="Submissions S."/>
        </authorList>
    </citation>
    <scope>NUCLEOTIDE SEQUENCE [LARGE SCALE GENOMIC DNA]</scope>
    <source>
        <strain evidence="2">DSM 44654</strain>
    </source>
</reference>
<dbReference type="AlphaFoldDB" id="A0A1H5RHB6"/>
<protein>
    <submittedName>
        <fullName evidence="1">Uncharacterized protein</fullName>
    </submittedName>
</protein>
<organism evidence="1 2">
    <name type="scientific">Amycolatopsis pretoriensis</name>
    <dbReference type="NCBI Taxonomy" id="218821"/>
    <lineage>
        <taxon>Bacteria</taxon>
        <taxon>Bacillati</taxon>
        <taxon>Actinomycetota</taxon>
        <taxon>Actinomycetes</taxon>
        <taxon>Pseudonocardiales</taxon>
        <taxon>Pseudonocardiaceae</taxon>
        <taxon>Amycolatopsis</taxon>
    </lineage>
</organism>
<dbReference type="Proteomes" id="UP000198878">
    <property type="component" value="Unassembled WGS sequence"/>
</dbReference>
<evidence type="ECO:0000313" key="1">
    <source>
        <dbReference type="EMBL" id="SEF36871.1"/>
    </source>
</evidence>
<gene>
    <name evidence="1" type="ORF">SAMN05421837_111292</name>
</gene>
<dbReference type="EMBL" id="FNUJ01000011">
    <property type="protein sequence ID" value="SEF36871.1"/>
    <property type="molecule type" value="Genomic_DNA"/>
</dbReference>
<evidence type="ECO:0000313" key="2">
    <source>
        <dbReference type="Proteomes" id="UP000198878"/>
    </source>
</evidence>
<proteinExistence type="predicted"/>
<accession>A0A1H5RHB6</accession>